<dbReference type="GO" id="GO:0005737">
    <property type="term" value="C:cytoplasm"/>
    <property type="evidence" value="ECO:0007669"/>
    <property type="project" value="UniProtKB-SubCell"/>
</dbReference>
<gene>
    <name evidence="7" type="primary">ppa</name>
    <name evidence="8" type="ordered locus">Igni_0880</name>
</gene>
<feature type="binding site" evidence="7">
    <location>
        <position position="43"/>
    </location>
    <ligand>
        <name>substrate</name>
    </ligand>
</feature>
<dbReference type="HAMAP" id="MF_00209">
    <property type="entry name" value="Inorganic_PPase"/>
    <property type="match status" value="1"/>
</dbReference>
<accession>A8AAW0</accession>
<keyword evidence="4 7" id="KW-0378">Hydrolase</keyword>
<comment type="function">
    <text evidence="7">Catalyzes the hydrolysis of inorganic pyrophosphate (PPi) forming two phosphate ions.</text>
</comment>
<dbReference type="OrthoDB" id="134160at2157"/>
<dbReference type="FunFam" id="3.90.80.10:FF:000003">
    <property type="entry name" value="Inorganic pyrophosphatase"/>
    <property type="match status" value="1"/>
</dbReference>
<dbReference type="NCBIfam" id="NF002317">
    <property type="entry name" value="PRK01250.1"/>
    <property type="match status" value="1"/>
</dbReference>
<evidence type="ECO:0000313" key="9">
    <source>
        <dbReference type="Proteomes" id="UP000000262"/>
    </source>
</evidence>
<feature type="binding site" evidence="7">
    <location>
        <position position="70"/>
    </location>
    <ligand>
        <name>Mg(2+)</name>
        <dbReference type="ChEBI" id="CHEBI:18420"/>
        <label>2</label>
    </ligand>
</feature>
<dbReference type="EMBL" id="CP000816">
    <property type="protein sequence ID" value="ABU82062.1"/>
    <property type="molecule type" value="Genomic_DNA"/>
</dbReference>
<reference evidence="8 9" key="1">
    <citation type="journal article" date="2008" name="Genome Biol.">
        <title>A genomic analysis of the archaeal system Ignicoccus hospitalis-Nanoarchaeum equitans.</title>
        <authorList>
            <person name="Podar M."/>
            <person name="Anderson I."/>
            <person name="Makarova K.S."/>
            <person name="Elkins J.G."/>
            <person name="Ivanova N."/>
            <person name="Wall M.A."/>
            <person name="Lykidis A."/>
            <person name="Mavromatis K."/>
            <person name="Sun H."/>
            <person name="Hudson M.E."/>
            <person name="Chen W."/>
            <person name="Deciu C."/>
            <person name="Hutchison D."/>
            <person name="Eads J.R."/>
            <person name="Anderson A."/>
            <person name="Fernandes F."/>
            <person name="Szeto E."/>
            <person name="Lapidus A."/>
            <person name="Kyrpides N.C."/>
            <person name="Saier M.H.Jr."/>
            <person name="Richardson P.M."/>
            <person name="Rachel R."/>
            <person name="Huber H."/>
            <person name="Eisen J.A."/>
            <person name="Koonin E.V."/>
            <person name="Keller M."/>
            <person name="Stetter K.O."/>
        </authorList>
    </citation>
    <scope>NUCLEOTIDE SEQUENCE [LARGE SCALE GENOMIC DNA]</scope>
    <source>
        <strain evidence="9">KIN4/I / DSM 18386 / JCM 14125</strain>
    </source>
</reference>
<proteinExistence type="inferred from homology"/>
<keyword evidence="3 7" id="KW-0479">Metal-binding</keyword>
<dbReference type="HOGENOM" id="CLU_073198_1_0_2"/>
<feature type="binding site" evidence="7">
    <location>
        <position position="29"/>
    </location>
    <ligand>
        <name>substrate</name>
    </ligand>
</feature>
<organism evidence="8 9">
    <name type="scientific">Ignicoccus hospitalis (strain KIN4/I / DSM 18386 / JCM 14125)</name>
    <dbReference type="NCBI Taxonomy" id="453591"/>
    <lineage>
        <taxon>Archaea</taxon>
        <taxon>Thermoproteota</taxon>
        <taxon>Thermoprotei</taxon>
        <taxon>Desulfurococcales</taxon>
        <taxon>Desulfurococcaceae</taxon>
        <taxon>Ignicoccus</taxon>
    </lineage>
</organism>
<dbReference type="eggNOG" id="arCOG01711">
    <property type="taxonomic scope" value="Archaea"/>
</dbReference>
<dbReference type="PANTHER" id="PTHR10286">
    <property type="entry name" value="INORGANIC PYROPHOSPHATASE"/>
    <property type="match status" value="1"/>
</dbReference>
<comment type="subcellular location">
    <subcellularLocation>
        <location evidence="7">Cytoplasm</location>
    </subcellularLocation>
</comment>
<dbReference type="GO" id="GO:0000287">
    <property type="term" value="F:magnesium ion binding"/>
    <property type="evidence" value="ECO:0007669"/>
    <property type="project" value="UniProtKB-UniRule"/>
</dbReference>
<sequence>MSLEKLGPGKDAPEVVNVVIEIPMGGYVKYEMDKDTGLIKVDRVLYTAMYYPFNYGFIPGTLEEDGDPVDVLVLSYDPFYPGTYLKAKPVGVLLMEDEEGPDSKIIAVPVEKVDPRFKDIKDVNDIPQIIKDKIKHFFEHYKELEPGKWVKIKDWLPKEEAYKKIKAAIDRYQQNKRSSALTSGQGQ</sequence>
<evidence type="ECO:0000256" key="2">
    <source>
        <dbReference type="ARBA" id="ARBA00022490"/>
    </source>
</evidence>
<dbReference type="GO" id="GO:0004427">
    <property type="term" value="F:inorganic diphosphate phosphatase activity"/>
    <property type="evidence" value="ECO:0007669"/>
    <property type="project" value="UniProtKB-UniRule"/>
</dbReference>
<dbReference type="CDD" id="cd00412">
    <property type="entry name" value="pyrophosphatase"/>
    <property type="match status" value="1"/>
</dbReference>
<dbReference type="InterPro" id="IPR036649">
    <property type="entry name" value="Pyrophosphatase_sf"/>
</dbReference>
<evidence type="ECO:0000256" key="5">
    <source>
        <dbReference type="ARBA" id="ARBA00022842"/>
    </source>
</evidence>
<keyword evidence="5 7" id="KW-0460">Magnesium</keyword>
<dbReference type="STRING" id="453591.Igni_0880"/>
<dbReference type="InterPro" id="IPR008162">
    <property type="entry name" value="Pyrophosphatase"/>
</dbReference>
<dbReference type="PROSITE" id="PS00387">
    <property type="entry name" value="PPASE"/>
    <property type="match status" value="1"/>
</dbReference>
<evidence type="ECO:0000256" key="7">
    <source>
        <dbReference type="HAMAP-Rule" id="MF_00209"/>
    </source>
</evidence>
<evidence type="ECO:0000256" key="1">
    <source>
        <dbReference type="ARBA" id="ARBA00001946"/>
    </source>
</evidence>
<dbReference type="SUPFAM" id="SSF50324">
    <property type="entry name" value="Inorganic pyrophosphatase"/>
    <property type="match status" value="1"/>
</dbReference>
<keyword evidence="2 7" id="KW-0963">Cytoplasm</keyword>
<evidence type="ECO:0000313" key="8">
    <source>
        <dbReference type="EMBL" id="ABU82062.1"/>
    </source>
</evidence>
<evidence type="ECO:0000256" key="3">
    <source>
        <dbReference type="ARBA" id="ARBA00022723"/>
    </source>
</evidence>
<dbReference type="PhylomeDB" id="A8AAW0"/>
<feature type="binding site" evidence="7">
    <location>
        <position position="141"/>
    </location>
    <ligand>
        <name>substrate</name>
    </ligand>
</feature>
<dbReference type="EC" id="3.6.1.1" evidence="7"/>
<comment type="similarity">
    <text evidence="7">Belongs to the PPase family.</text>
</comment>
<dbReference type="AlphaFoldDB" id="A8AAW0"/>
<feature type="binding site" evidence="7">
    <location>
        <position position="65"/>
    </location>
    <ligand>
        <name>Mg(2+)</name>
        <dbReference type="ChEBI" id="CHEBI:18420"/>
        <label>1</label>
    </ligand>
</feature>
<name>A8AAW0_IGNH4</name>
<feature type="binding site" evidence="7">
    <location>
        <position position="70"/>
    </location>
    <ligand>
        <name>Mg(2+)</name>
        <dbReference type="ChEBI" id="CHEBI:18420"/>
        <label>1</label>
    </ligand>
</feature>
<dbReference type="RefSeq" id="WP_012123026.1">
    <property type="nucleotide sequence ID" value="NC_009776.1"/>
</dbReference>
<feature type="binding site" evidence="7">
    <location>
        <position position="102"/>
    </location>
    <ligand>
        <name>Mg(2+)</name>
        <dbReference type="ChEBI" id="CHEBI:18420"/>
        <label>1</label>
    </ligand>
</feature>
<feature type="binding site" evidence="7">
    <location>
        <position position="55"/>
    </location>
    <ligand>
        <name>substrate</name>
    </ligand>
</feature>
<evidence type="ECO:0000256" key="4">
    <source>
        <dbReference type="ARBA" id="ARBA00022801"/>
    </source>
</evidence>
<dbReference type="GeneID" id="5562120"/>
<dbReference type="KEGG" id="iho:Igni_0880"/>
<dbReference type="Pfam" id="PF00719">
    <property type="entry name" value="Pyrophosphatase"/>
    <property type="match status" value="1"/>
</dbReference>
<comment type="subunit">
    <text evidence="7">Homohexamer.</text>
</comment>
<dbReference type="Gene3D" id="3.90.80.10">
    <property type="entry name" value="Inorganic pyrophosphatase"/>
    <property type="match status" value="1"/>
</dbReference>
<keyword evidence="9" id="KW-1185">Reference proteome</keyword>
<protein>
    <recommendedName>
        <fullName evidence="7">Inorganic pyrophosphatase</fullName>
        <ecNumber evidence="7">3.6.1.1</ecNumber>
    </recommendedName>
    <alternativeName>
        <fullName evidence="7">Pyrophosphate phospho-hydrolase</fullName>
        <shortName evidence="7">PPase</shortName>
    </alternativeName>
</protein>
<comment type="catalytic activity">
    <reaction evidence="6 7">
        <text>diphosphate + H2O = 2 phosphate + H(+)</text>
        <dbReference type="Rhea" id="RHEA:24576"/>
        <dbReference type="ChEBI" id="CHEBI:15377"/>
        <dbReference type="ChEBI" id="CHEBI:15378"/>
        <dbReference type="ChEBI" id="CHEBI:33019"/>
        <dbReference type="ChEBI" id="CHEBI:43474"/>
        <dbReference type="EC" id="3.6.1.1"/>
    </reaction>
</comment>
<comment type="cofactor">
    <cofactor evidence="1 7">
        <name>Mg(2+)</name>
        <dbReference type="ChEBI" id="CHEBI:18420"/>
    </cofactor>
</comment>
<evidence type="ECO:0000256" key="6">
    <source>
        <dbReference type="ARBA" id="ARBA00047820"/>
    </source>
</evidence>
<dbReference type="GO" id="GO:0006796">
    <property type="term" value="P:phosphate-containing compound metabolic process"/>
    <property type="evidence" value="ECO:0007669"/>
    <property type="project" value="InterPro"/>
</dbReference>
<dbReference type="Proteomes" id="UP000000262">
    <property type="component" value="Chromosome"/>
</dbReference>